<dbReference type="GO" id="GO:0005737">
    <property type="term" value="C:cytoplasm"/>
    <property type="evidence" value="ECO:0007669"/>
    <property type="project" value="TreeGrafter"/>
</dbReference>
<keyword evidence="1" id="KW-0324">Glycolysis</keyword>
<dbReference type="PROSITE" id="PS00175">
    <property type="entry name" value="PG_MUTASE"/>
    <property type="match status" value="1"/>
</dbReference>
<feature type="active site" description="Tele-phosphohistidine intermediate" evidence="3">
    <location>
        <position position="59"/>
    </location>
</feature>
<evidence type="ECO:0000256" key="2">
    <source>
        <dbReference type="ARBA" id="ARBA00023235"/>
    </source>
</evidence>
<dbReference type="Gene3D" id="3.40.50.1240">
    <property type="entry name" value="Phosphoglycerate mutase-like"/>
    <property type="match status" value="1"/>
</dbReference>
<organism evidence="6 7">
    <name type="scientific">Geodermatophilus poikilotrophus</name>
    <dbReference type="NCBI Taxonomy" id="1333667"/>
    <lineage>
        <taxon>Bacteria</taxon>
        <taxon>Bacillati</taxon>
        <taxon>Actinomycetota</taxon>
        <taxon>Actinomycetes</taxon>
        <taxon>Geodermatophilales</taxon>
        <taxon>Geodermatophilaceae</taxon>
        <taxon>Geodermatophilus</taxon>
    </lineage>
</organism>
<keyword evidence="7" id="KW-1185">Reference proteome</keyword>
<sequence length="230" mass="23884">MSSSLTVVGRATNGAAIHRERARSLPLDDGTRRATGTGGTLATLPATMARPLTLLLVRHGQSEWNAAGLMQGQTAHVPLTELGHAQAAGAARELAELRPGALVSSDLRRAVQTAEHCARATGLPVTTTPALREQGYGVLEGRPSRELWDVVDWTDPHWAAHGGESLAELHARVGAYLAQLSADPPAEVVALVTHGDTIRAAQAVAAGLGPDAMPAVTPHNGTVTALELVL</sequence>
<dbReference type="InterPro" id="IPR050275">
    <property type="entry name" value="PGM_Phosphatase"/>
</dbReference>
<evidence type="ECO:0000256" key="1">
    <source>
        <dbReference type="ARBA" id="ARBA00023152"/>
    </source>
</evidence>
<dbReference type="SMART" id="SM00855">
    <property type="entry name" value="PGAM"/>
    <property type="match status" value="1"/>
</dbReference>
<evidence type="ECO:0000256" key="3">
    <source>
        <dbReference type="PIRSR" id="PIRSR613078-1"/>
    </source>
</evidence>
<gene>
    <name evidence="6" type="ORF">SAMN04488546_2681</name>
</gene>
<dbReference type="PANTHER" id="PTHR48100">
    <property type="entry name" value="BROAD-SPECIFICITY PHOSPHATASE YOR283W-RELATED"/>
    <property type="match status" value="1"/>
</dbReference>
<keyword evidence="2" id="KW-0413">Isomerase</keyword>
<feature type="binding site" evidence="4">
    <location>
        <begin position="133"/>
        <end position="136"/>
    </location>
    <ligand>
        <name>substrate</name>
    </ligand>
</feature>
<dbReference type="InterPro" id="IPR001345">
    <property type="entry name" value="PG/BPGM_mutase_AS"/>
</dbReference>
<evidence type="ECO:0000313" key="7">
    <source>
        <dbReference type="Proteomes" id="UP000198507"/>
    </source>
</evidence>
<dbReference type="CDD" id="cd07067">
    <property type="entry name" value="HP_PGM_like"/>
    <property type="match status" value="1"/>
</dbReference>
<dbReference type="SUPFAM" id="SSF53254">
    <property type="entry name" value="Phosphoglycerate mutase-like"/>
    <property type="match status" value="1"/>
</dbReference>
<feature type="active site" description="Proton donor/acceptor" evidence="3">
    <location>
        <position position="133"/>
    </location>
</feature>
<dbReference type="AlphaFoldDB" id="A0A1I0F2E3"/>
<evidence type="ECO:0000313" key="6">
    <source>
        <dbReference type="EMBL" id="SET51178.1"/>
    </source>
</evidence>
<dbReference type="GO" id="GO:0016791">
    <property type="term" value="F:phosphatase activity"/>
    <property type="evidence" value="ECO:0007669"/>
    <property type="project" value="TreeGrafter"/>
</dbReference>
<dbReference type="InterPro" id="IPR013078">
    <property type="entry name" value="His_Pase_superF_clade-1"/>
</dbReference>
<name>A0A1I0F2E3_9ACTN</name>
<feature type="binding site" evidence="4">
    <location>
        <position position="109"/>
    </location>
    <ligand>
        <name>substrate</name>
    </ligand>
</feature>
<accession>A0A1I0F2E3</accession>
<proteinExistence type="predicted"/>
<dbReference type="Pfam" id="PF00300">
    <property type="entry name" value="His_Phos_1"/>
    <property type="match status" value="1"/>
</dbReference>
<dbReference type="PANTHER" id="PTHR48100:SF1">
    <property type="entry name" value="HISTIDINE PHOSPHATASE FAMILY PROTEIN-RELATED"/>
    <property type="match status" value="1"/>
</dbReference>
<evidence type="ECO:0000256" key="4">
    <source>
        <dbReference type="PIRSR" id="PIRSR613078-2"/>
    </source>
</evidence>
<protein>
    <submittedName>
        <fullName evidence="6">Probable phosphoglycerate mutase</fullName>
    </submittedName>
</protein>
<evidence type="ECO:0000256" key="5">
    <source>
        <dbReference type="SAM" id="MobiDB-lite"/>
    </source>
</evidence>
<dbReference type="EMBL" id="FOIE01000005">
    <property type="protein sequence ID" value="SET51178.1"/>
    <property type="molecule type" value="Genomic_DNA"/>
</dbReference>
<dbReference type="InterPro" id="IPR029033">
    <property type="entry name" value="His_PPase_superfam"/>
</dbReference>
<dbReference type="Proteomes" id="UP000198507">
    <property type="component" value="Unassembled WGS sequence"/>
</dbReference>
<feature type="binding site" evidence="4">
    <location>
        <begin position="58"/>
        <end position="65"/>
    </location>
    <ligand>
        <name>substrate</name>
    </ligand>
</feature>
<feature type="region of interest" description="Disordered" evidence="5">
    <location>
        <begin position="17"/>
        <end position="40"/>
    </location>
</feature>
<reference evidence="7" key="1">
    <citation type="submission" date="2016-10" db="EMBL/GenBank/DDBJ databases">
        <authorList>
            <person name="Varghese N."/>
            <person name="Submissions S."/>
        </authorList>
    </citation>
    <scope>NUCLEOTIDE SEQUENCE [LARGE SCALE GENOMIC DNA]</scope>
    <source>
        <strain evidence="7">DSM 44209</strain>
    </source>
</reference>